<keyword evidence="3" id="KW-1185">Reference proteome</keyword>
<proteinExistence type="predicted"/>
<dbReference type="RefSeq" id="WP_120190192.1">
    <property type="nucleotide sequence ID" value="NZ_MCHY01000009.1"/>
</dbReference>
<protein>
    <submittedName>
        <fullName evidence="2">Uncharacterized protein</fullName>
    </submittedName>
</protein>
<evidence type="ECO:0000313" key="3">
    <source>
        <dbReference type="Proteomes" id="UP000284219"/>
    </source>
</evidence>
<dbReference type="EMBL" id="MCHY01000009">
    <property type="protein sequence ID" value="RKD22716.1"/>
    <property type="molecule type" value="Genomic_DNA"/>
</dbReference>
<dbReference type="AlphaFoldDB" id="A0A419SG11"/>
<feature type="transmembrane region" description="Helical" evidence="1">
    <location>
        <begin position="119"/>
        <end position="144"/>
    </location>
</feature>
<organism evidence="2 3">
    <name type="scientific">Ammoniphilus oxalaticus</name>
    <dbReference type="NCBI Taxonomy" id="66863"/>
    <lineage>
        <taxon>Bacteria</taxon>
        <taxon>Bacillati</taxon>
        <taxon>Bacillota</taxon>
        <taxon>Bacilli</taxon>
        <taxon>Bacillales</taxon>
        <taxon>Paenibacillaceae</taxon>
        <taxon>Aneurinibacillus group</taxon>
        <taxon>Ammoniphilus</taxon>
    </lineage>
</organism>
<accession>A0A419SG11</accession>
<feature type="transmembrane region" description="Helical" evidence="1">
    <location>
        <begin position="97"/>
        <end position="113"/>
    </location>
</feature>
<keyword evidence="1" id="KW-1133">Transmembrane helix</keyword>
<name>A0A419SG11_9BACL</name>
<dbReference type="Proteomes" id="UP000284219">
    <property type="component" value="Unassembled WGS sequence"/>
</dbReference>
<evidence type="ECO:0000256" key="1">
    <source>
        <dbReference type="SAM" id="Phobius"/>
    </source>
</evidence>
<dbReference type="OrthoDB" id="1681794at2"/>
<evidence type="ECO:0000313" key="2">
    <source>
        <dbReference type="EMBL" id="RKD22716.1"/>
    </source>
</evidence>
<comment type="caution">
    <text evidence="2">The sequence shown here is derived from an EMBL/GenBank/DDBJ whole genome shotgun (WGS) entry which is preliminary data.</text>
</comment>
<keyword evidence="1" id="KW-0812">Transmembrane</keyword>
<keyword evidence="1" id="KW-0472">Membrane</keyword>
<feature type="transmembrane region" description="Helical" evidence="1">
    <location>
        <begin position="67"/>
        <end position="85"/>
    </location>
</feature>
<sequence length="155" mass="17513">MYKYKPVEALFWSIAFPGFGQFLNGRFLKGVVLLLLEFSINVNSNLNTAIVSSFLGEIQLAIDQANYQWLMFYPCVYLFGMWDAYRDAGGGGEPYSYMAFVFAAYFGTIGVIYSKQFKLFGALIGPIWLPIIFIFIGVGFGLMLKRLLSLRLTSD</sequence>
<gene>
    <name evidence="2" type="ORF">BEP19_10695</name>
</gene>
<reference evidence="2 3" key="1">
    <citation type="submission" date="2016-08" db="EMBL/GenBank/DDBJ databases">
        <title>Novel Firmicute Genomes.</title>
        <authorList>
            <person name="Poppleton D.I."/>
            <person name="Gribaldo S."/>
        </authorList>
    </citation>
    <scope>NUCLEOTIDE SEQUENCE [LARGE SCALE GENOMIC DNA]</scope>
    <source>
        <strain evidence="2 3">RAOx-1</strain>
    </source>
</reference>